<dbReference type="Proteomes" id="UP000243499">
    <property type="component" value="Chromosome 9"/>
</dbReference>
<proteinExistence type="predicted"/>
<gene>
    <name evidence="1" type="ORF">PAHAL_9G116200</name>
</gene>
<reference evidence="1" key="1">
    <citation type="submission" date="2018-04" db="EMBL/GenBank/DDBJ databases">
        <title>WGS assembly of Panicum hallii.</title>
        <authorList>
            <person name="Lovell J."/>
            <person name="Jenkins J."/>
            <person name="Lowry D."/>
            <person name="Mamidi S."/>
            <person name="Sreedasyam A."/>
            <person name="Weng X."/>
            <person name="Barry K."/>
            <person name="Bonette J."/>
            <person name="Campitelli B."/>
            <person name="Daum C."/>
            <person name="Gordon S."/>
            <person name="Gould B."/>
            <person name="Lipzen A."/>
            <person name="Macqueen A."/>
            <person name="Palacio-Mejia J."/>
            <person name="Plott C."/>
            <person name="Shakirov E."/>
            <person name="Shu S."/>
            <person name="Yoshinaga Y."/>
            <person name="Zane M."/>
            <person name="Rokhsar D."/>
            <person name="Grimwood J."/>
            <person name="Schmutz J."/>
            <person name="Juenger T."/>
        </authorList>
    </citation>
    <scope>NUCLEOTIDE SEQUENCE [LARGE SCALE GENOMIC DNA]</scope>
    <source>
        <strain evidence="1">FIL2</strain>
    </source>
</reference>
<organism evidence="1">
    <name type="scientific">Panicum hallii</name>
    <dbReference type="NCBI Taxonomy" id="206008"/>
    <lineage>
        <taxon>Eukaryota</taxon>
        <taxon>Viridiplantae</taxon>
        <taxon>Streptophyta</taxon>
        <taxon>Embryophyta</taxon>
        <taxon>Tracheophyta</taxon>
        <taxon>Spermatophyta</taxon>
        <taxon>Magnoliopsida</taxon>
        <taxon>Liliopsida</taxon>
        <taxon>Poales</taxon>
        <taxon>Poaceae</taxon>
        <taxon>PACMAD clade</taxon>
        <taxon>Panicoideae</taxon>
        <taxon>Panicodae</taxon>
        <taxon>Paniceae</taxon>
        <taxon>Panicinae</taxon>
        <taxon>Panicum</taxon>
        <taxon>Panicum sect. Panicum</taxon>
    </lineage>
</organism>
<accession>A0A2S3IIW1</accession>
<evidence type="ECO:0000313" key="1">
    <source>
        <dbReference type="EMBL" id="PAN45404.1"/>
    </source>
</evidence>
<dbReference type="EMBL" id="CM008054">
    <property type="protein sequence ID" value="PAN45404.1"/>
    <property type="molecule type" value="Genomic_DNA"/>
</dbReference>
<protein>
    <submittedName>
        <fullName evidence="1">Uncharacterized protein</fullName>
    </submittedName>
</protein>
<sequence length="77" mass="8509">MGRVALTKGRAGWAGAKQERSRPGVLRRAVKLLHHSMVGLLILRARVKEPGPLNQRPKSLIGPCNIDTGFENVGERW</sequence>
<dbReference type="Gramene" id="PAN45404">
    <property type="protein sequence ID" value="PAN45404"/>
    <property type="gene ID" value="PAHAL_9G116200"/>
</dbReference>
<name>A0A2S3IIW1_9POAL</name>
<dbReference type="AlphaFoldDB" id="A0A2S3IIW1"/>